<dbReference type="Gene3D" id="3.40.630.190">
    <property type="entry name" value="LCP protein"/>
    <property type="match status" value="1"/>
</dbReference>
<feature type="region of interest" description="Disordered" evidence="2">
    <location>
        <begin position="1"/>
        <end position="67"/>
    </location>
</feature>
<evidence type="ECO:0000256" key="2">
    <source>
        <dbReference type="SAM" id="MobiDB-lite"/>
    </source>
</evidence>
<organism evidence="5 6">
    <name type="scientific">Saccharopolyspora ipomoeae</name>
    <dbReference type="NCBI Taxonomy" id="3042027"/>
    <lineage>
        <taxon>Bacteria</taxon>
        <taxon>Bacillati</taxon>
        <taxon>Actinomycetota</taxon>
        <taxon>Actinomycetes</taxon>
        <taxon>Pseudonocardiales</taxon>
        <taxon>Pseudonocardiaceae</taxon>
        <taxon>Saccharopolyspora</taxon>
    </lineage>
</organism>
<evidence type="ECO:0000259" key="4">
    <source>
        <dbReference type="Pfam" id="PF03816"/>
    </source>
</evidence>
<feature type="transmembrane region" description="Helical" evidence="3">
    <location>
        <begin position="72"/>
        <end position="90"/>
    </location>
</feature>
<dbReference type="InterPro" id="IPR050922">
    <property type="entry name" value="LytR/CpsA/Psr_CW_biosynth"/>
</dbReference>
<feature type="compositionally biased region" description="Low complexity" evidence="2">
    <location>
        <begin position="27"/>
        <end position="40"/>
    </location>
</feature>
<dbReference type="NCBIfam" id="TIGR00350">
    <property type="entry name" value="lytR_cpsA_psr"/>
    <property type="match status" value="1"/>
</dbReference>
<evidence type="ECO:0000313" key="5">
    <source>
        <dbReference type="EMBL" id="MDI2027972.1"/>
    </source>
</evidence>
<comment type="caution">
    <text evidence="5">The sequence shown here is derived from an EMBL/GenBank/DDBJ whole genome shotgun (WGS) entry which is preliminary data.</text>
</comment>
<dbReference type="Proteomes" id="UP001237595">
    <property type="component" value="Unassembled WGS sequence"/>
</dbReference>
<keyword evidence="3" id="KW-0472">Membrane</keyword>
<feature type="domain" description="Cell envelope-related transcriptional attenuator" evidence="4">
    <location>
        <begin position="142"/>
        <end position="284"/>
    </location>
</feature>
<protein>
    <submittedName>
        <fullName evidence="5">LCP family protein</fullName>
    </submittedName>
</protein>
<sequence length="381" mass="40987">MSDWSAGGPPRRRPPQGGDDRYDYYRGGRPPQGRQPQGRRPAPPPPPGRPPQGRRTGPPPPRRRRPNWGKRIGIALLVVVMLLGALVFYFDSMLQRTAALEFEGQAADSAGSNWLLVGSDSREGLDEAQREELSAGDAGGRRTDSMMIVHIPSGGGQPALISLPRDSYVAIPGHGKTKLNSAFSFGGPQLLAQTIEQNTGVHIDHYAEIGFGGFADLVDAVGGVDICLDKPMDDNMANVHLPQGCQELDGPQALGFVRARYSLDGGDLERAENQRKLLGALVDKGTSPATLINPFRLFPLASGASKTFLVNDSDHIWHLMSLALAMGDVSGGQGVTTQVPFGRFGRDSDGGSVIVWDKDKASRLFEAITNDQPIPQDLLEQ</sequence>
<keyword evidence="6" id="KW-1185">Reference proteome</keyword>
<name>A0ABT6PIZ4_9PSEU</name>
<evidence type="ECO:0000256" key="1">
    <source>
        <dbReference type="ARBA" id="ARBA00006068"/>
    </source>
</evidence>
<keyword evidence="3" id="KW-0812">Transmembrane</keyword>
<accession>A0ABT6PIZ4</accession>
<evidence type="ECO:0000313" key="6">
    <source>
        <dbReference type="Proteomes" id="UP001237595"/>
    </source>
</evidence>
<keyword evidence="3" id="KW-1133">Transmembrane helix</keyword>
<comment type="similarity">
    <text evidence="1">Belongs to the LytR/CpsA/Psr (LCP) family.</text>
</comment>
<dbReference type="InterPro" id="IPR004474">
    <property type="entry name" value="LytR_CpsA_psr"/>
</dbReference>
<reference evidence="5 6" key="1">
    <citation type="submission" date="2023-04" db="EMBL/GenBank/DDBJ databases">
        <title>Draft genome sequence of Saccharopolyspora sp. TS4A08 isolated from sweet potato rhizospheric soil.</title>
        <authorList>
            <person name="Suksaard P."/>
            <person name="Duangmal K."/>
        </authorList>
    </citation>
    <scope>NUCLEOTIDE SEQUENCE [LARGE SCALE GENOMIC DNA]</scope>
    <source>
        <strain evidence="5 6">TS4A08</strain>
    </source>
</reference>
<dbReference type="Pfam" id="PF03816">
    <property type="entry name" value="LytR_cpsA_psr"/>
    <property type="match status" value="1"/>
</dbReference>
<feature type="compositionally biased region" description="Pro residues" evidence="2">
    <location>
        <begin position="41"/>
        <end position="50"/>
    </location>
</feature>
<dbReference type="PANTHER" id="PTHR33392:SF6">
    <property type="entry name" value="POLYISOPRENYL-TEICHOIC ACID--PEPTIDOGLYCAN TEICHOIC ACID TRANSFERASE TAGU"/>
    <property type="match status" value="1"/>
</dbReference>
<evidence type="ECO:0000256" key="3">
    <source>
        <dbReference type="SAM" id="Phobius"/>
    </source>
</evidence>
<dbReference type="RefSeq" id="WP_281454350.1">
    <property type="nucleotide sequence ID" value="NZ_JASAOF010000002.1"/>
</dbReference>
<gene>
    <name evidence="5" type="ORF">QFW96_05100</name>
</gene>
<proteinExistence type="inferred from homology"/>
<dbReference type="PANTHER" id="PTHR33392">
    <property type="entry name" value="POLYISOPRENYL-TEICHOIC ACID--PEPTIDOGLYCAN TEICHOIC ACID TRANSFERASE TAGU"/>
    <property type="match status" value="1"/>
</dbReference>
<dbReference type="EMBL" id="JASAOF010000002">
    <property type="protein sequence ID" value="MDI2027972.1"/>
    <property type="molecule type" value="Genomic_DNA"/>
</dbReference>